<evidence type="ECO:0000313" key="1">
    <source>
        <dbReference type="EMBL" id="CDW42131.1"/>
    </source>
</evidence>
<proteinExistence type="predicted"/>
<organism evidence="1">
    <name type="scientific">Lepeophtheirus salmonis</name>
    <name type="common">Salmon louse</name>
    <name type="synonym">Caligus salmonis</name>
    <dbReference type="NCBI Taxonomy" id="72036"/>
    <lineage>
        <taxon>Eukaryota</taxon>
        <taxon>Metazoa</taxon>
        <taxon>Ecdysozoa</taxon>
        <taxon>Arthropoda</taxon>
        <taxon>Crustacea</taxon>
        <taxon>Multicrustacea</taxon>
        <taxon>Hexanauplia</taxon>
        <taxon>Copepoda</taxon>
        <taxon>Siphonostomatoida</taxon>
        <taxon>Caligidae</taxon>
        <taxon>Lepeophtheirus</taxon>
    </lineage>
</organism>
<dbReference type="AlphaFoldDB" id="A0A0K2UWQ3"/>
<sequence>MKVDIIFIQHLLRIYLHTIDRNLNTSMFLEINPLVVANTKLFDISVFHPLFEYYNIS</sequence>
<dbReference type="EMBL" id="HACA01024770">
    <property type="protein sequence ID" value="CDW42131.1"/>
    <property type="molecule type" value="Transcribed_RNA"/>
</dbReference>
<protein>
    <submittedName>
        <fullName evidence="1">Uncharacterized protein</fullName>
    </submittedName>
</protein>
<name>A0A0K2UWQ3_LEPSM</name>
<accession>A0A0K2UWQ3</accession>
<reference evidence="1" key="1">
    <citation type="submission" date="2014-05" db="EMBL/GenBank/DDBJ databases">
        <authorList>
            <person name="Chronopoulou M."/>
        </authorList>
    </citation>
    <scope>NUCLEOTIDE SEQUENCE</scope>
    <source>
        <tissue evidence="1">Whole organism</tissue>
    </source>
</reference>